<sequence length="215" mass="25035">MKKKVFLLVGLVFLAVFTYYFTSIIIARVKTKGIVEEALASDRMKLELDDLSHEQLDGLIKVQDPNFYHHKGVDFKTPGTGVTTISQGLVKFYYFDNFRPGPQKIKQTLIARFAFDPLTPKDTILKLFINEAYLGQENGKPLKGFENAAQYFFGKEFKKLEWDEYLSLISMIRAPFTFHYFDEREKNLERVSRIKKVLAGEYIPVDNSDLFYDKR</sequence>
<dbReference type="Proteomes" id="UP001595818">
    <property type="component" value="Unassembled WGS sequence"/>
</dbReference>
<evidence type="ECO:0000256" key="10">
    <source>
        <dbReference type="ARBA" id="ARBA00034000"/>
    </source>
</evidence>
<keyword evidence="4" id="KW-0328">Glycosyltransferase</keyword>
<dbReference type="PANTHER" id="PTHR32282:SF11">
    <property type="entry name" value="PENICILLIN-BINDING PROTEIN 1B"/>
    <property type="match status" value="1"/>
</dbReference>
<dbReference type="RefSeq" id="WP_377068989.1">
    <property type="nucleotide sequence ID" value="NZ_JBHSJJ010000022.1"/>
</dbReference>
<gene>
    <name evidence="13" type="ORF">ACFPFU_24030</name>
</gene>
<keyword evidence="8" id="KW-0472">Membrane</keyword>
<comment type="catalytic activity">
    <reaction evidence="10">
        <text>Preferential cleavage: (Ac)2-L-Lys-D-Ala-|-D-Ala. Also transpeptidation of peptidyl-alanyl moieties that are N-acyl substituents of D-alanine.</text>
        <dbReference type="EC" id="3.4.16.4"/>
    </reaction>
</comment>
<dbReference type="Pfam" id="PF00912">
    <property type="entry name" value="Transgly"/>
    <property type="match status" value="1"/>
</dbReference>
<dbReference type="SUPFAM" id="SSF53955">
    <property type="entry name" value="Lysozyme-like"/>
    <property type="match status" value="1"/>
</dbReference>
<proteinExistence type="predicted"/>
<protein>
    <submittedName>
        <fullName evidence="13">Transglycosylase domain-containing protein</fullName>
    </submittedName>
</protein>
<keyword evidence="5" id="KW-0808">Transferase</keyword>
<evidence type="ECO:0000256" key="8">
    <source>
        <dbReference type="ARBA" id="ARBA00023136"/>
    </source>
</evidence>
<keyword evidence="7" id="KW-0573">Peptidoglycan synthesis</keyword>
<evidence type="ECO:0000313" key="13">
    <source>
        <dbReference type="EMBL" id="MFC4874795.1"/>
    </source>
</evidence>
<evidence type="ECO:0000256" key="4">
    <source>
        <dbReference type="ARBA" id="ARBA00022676"/>
    </source>
</evidence>
<evidence type="ECO:0000256" key="11">
    <source>
        <dbReference type="ARBA" id="ARBA00049902"/>
    </source>
</evidence>
<dbReference type="InterPro" id="IPR036950">
    <property type="entry name" value="PBP_transglycosylase"/>
</dbReference>
<evidence type="ECO:0000313" key="14">
    <source>
        <dbReference type="Proteomes" id="UP001595818"/>
    </source>
</evidence>
<evidence type="ECO:0000256" key="3">
    <source>
        <dbReference type="ARBA" id="ARBA00022475"/>
    </source>
</evidence>
<comment type="catalytic activity">
    <reaction evidence="11">
        <text>[GlcNAc-(1-&gt;4)-Mur2Ac(oyl-L-Ala-gamma-D-Glu-L-Lys-D-Ala-D-Ala)](n)-di-trans,octa-cis-undecaprenyl diphosphate + beta-D-GlcNAc-(1-&gt;4)-Mur2Ac(oyl-L-Ala-gamma-D-Glu-L-Lys-D-Ala-D-Ala)-di-trans,octa-cis-undecaprenyl diphosphate = [GlcNAc-(1-&gt;4)-Mur2Ac(oyl-L-Ala-gamma-D-Glu-L-Lys-D-Ala-D-Ala)](n+1)-di-trans,octa-cis-undecaprenyl diphosphate + di-trans,octa-cis-undecaprenyl diphosphate + H(+)</text>
        <dbReference type="Rhea" id="RHEA:23708"/>
        <dbReference type="Rhea" id="RHEA-COMP:9602"/>
        <dbReference type="Rhea" id="RHEA-COMP:9603"/>
        <dbReference type="ChEBI" id="CHEBI:15378"/>
        <dbReference type="ChEBI" id="CHEBI:58405"/>
        <dbReference type="ChEBI" id="CHEBI:60033"/>
        <dbReference type="ChEBI" id="CHEBI:78435"/>
        <dbReference type="EC" id="2.4.99.28"/>
    </reaction>
</comment>
<comment type="pathway">
    <text evidence="2">Cell wall biogenesis; peptidoglycan biosynthesis.</text>
</comment>
<keyword evidence="9" id="KW-0961">Cell wall biogenesis/degradation</keyword>
<name>A0ABV9T7R0_9BACT</name>
<dbReference type="EMBL" id="JBHSJJ010000022">
    <property type="protein sequence ID" value="MFC4874795.1"/>
    <property type="molecule type" value="Genomic_DNA"/>
</dbReference>
<evidence type="ECO:0000256" key="7">
    <source>
        <dbReference type="ARBA" id="ARBA00022984"/>
    </source>
</evidence>
<dbReference type="PANTHER" id="PTHR32282">
    <property type="entry name" value="BINDING PROTEIN TRANSPEPTIDASE, PUTATIVE-RELATED"/>
    <property type="match status" value="1"/>
</dbReference>
<keyword evidence="6" id="KW-0133">Cell shape</keyword>
<evidence type="ECO:0000259" key="12">
    <source>
        <dbReference type="Pfam" id="PF00912"/>
    </source>
</evidence>
<comment type="caution">
    <text evidence="13">The sequence shown here is derived from an EMBL/GenBank/DDBJ whole genome shotgun (WGS) entry which is preliminary data.</text>
</comment>
<reference evidence="14" key="1">
    <citation type="journal article" date="2019" name="Int. J. Syst. Evol. Microbiol.">
        <title>The Global Catalogue of Microorganisms (GCM) 10K type strain sequencing project: providing services to taxonomists for standard genome sequencing and annotation.</title>
        <authorList>
            <consortium name="The Broad Institute Genomics Platform"/>
            <consortium name="The Broad Institute Genome Sequencing Center for Infectious Disease"/>
            <person name="Wu L."/>
            <person name="Ma J."/>
        </authorList>
    </citation>
    <scope>NUCLEOTIDE SEQUENCE [LARGE SCALE GENOMIC DNA]</scope>
    <source>
        <strain evidence="14">CGMCC 4.7466</strain>
    </source>
</reference>
<dbReference type="InterPro" id="IPR050396">
    <property type="entry name" value="Glycosyltr_51/Transpeptidase"/>
</dbReference>
<dbReference type="InterPro" id="IPR023346">
    <property type="entry name" value="Lysozyme-like_dom_sf"/>
</dbReference>
<dbReference type="Gene3D" id="1.10.3810.10">
    <property type="entry name" value="Biosynthetic peptidoglycan transglycosylase-like"/>
    <property type="match status" value="1"/>
</dbReference>
<accession>A0ABV9T7R0</accession>
<evidence type="ECO:0000256" key="2">
    <source>
        <dbReference type="ARBA" id="ARBA00004752"/>
    </source>
</evidence>
<keyword evidence="3" id="KW-1003">Cell membrane</keyword>
<evidence type="ECO:0000256" key="5">
    <source>
        <dbReference type="ARBA" id="ARBA00022679"/>
    </source>
</evidence>
<evidence type="ECO:0000256" key="1">
    <source>
        <dbReference type="ARBA" id="ARBA00004236"/>
    </source>
</evidence>
<keyword evidence="14" id="KW-1185">Reference proteome</keyword>
<organism evidence="13 14">
    <name type="scientific">Negadavirga shengliensis</name>
    <dbReference type="NCBI Taxonomy" id="1389218"/>
    <lineage>
        <taxon>Bacteria</taxon>
        <taxon>Pseudomonadati</taxon>
        <taxon>Bacteroidota</taxon>
        <taxon>Cytophagia</taxon>
        <taxon>Cytophagales</taxon>
        <taxon>Cyclobacteriaceae</taxon>
        <taxon>Negadavirga</taxon>
    </lineage>
</organism>
<comment type="subcellular location">
    <subcellularLocation>
        <location evidence="1">Cell membrane</location>
    </subcellularLocation>
</comment>
<evidence type="ECO:0000256" key="9">
    <source>
        <dbReference type="ARBA" id="ARBA00023316"/>
    </source>
</evidence>
<dbReference type="InterPro" id="IPR001264">
    <property type="entry name" value="Glyco_trans_51"/>
</dbReference>
<evidence type="ECO:0000256" key="6">
    <source>
        <dbReference type="ARBA" id="ARBA00022960"/>
    </source>
</evidence>
<feature type="domain" description="Glycosyl transferase family 51" evidence="12">
    <location>
        <begin position="40"/>
        <end position="195"/>
    </location>
</feature>